<dbReference type="PROSITE" id="PS50111">
    <property type="entry name" value="CHEMOTAXIS_TRANSDUC_2"/>
    <property type="match status" value="1"/>
</dbReference>
<keyword evidence="2 3" id="KW-0807">Transducer</keyword>
<name>A0ABS5H979_9GAMM</name>
<proteinExistence type="predicted"/>
<dbReference type="SUPFAM" id="SSF55785">
    <property type="entry name" value="PYP-like sensor domain (PAS domain)"/>
    <property type="match status" value="1"/>
</dbReference>
<feature type="coiled-coil region" evidence="4">
    <location>
        <begin position="54"/>
        <end position="114"/>
    </location>
</feature>
<protein>
    <submittedName>
        <fullName evidence="8">PAS domain-containing protein</fullName>
    </submittedName>
</protein>
<evidence type="ECO:0000259" key="7">
    <source>
        <dbReference type="PROSITE" id="PS50113"/>
    </source>
</evidence>
<dbReference type="EMBL" id="JAGSSV010000004">
    <property type="protein sequence ID" value="MBR7888236.1"/>
    <property type="molecule type" value="Genomic_DNA"/>
</dbReference>
<dbReference type="PROSITE" id="PS50113">
    <property type="entry name" value="PAC"/>
    <property type="match status" value="1"/>
</dbReference>
<sequence length="339" mass="39036">MRINKMRLFGPSKHSLNSLFEKIDSLLPPDYQTQKHEKLTLSYLEKKIQQLSQYQKTKAEDANKKNLIDKQEKEQRLNEIRYLKAQQQEQENNNTKLQHQIQTLIQEQARLSEQYRISTQNQNAWTLAQTVISEGYWDLSVINGDPDHEDNVITWSSKFRELIGYNEAEFPNGWDSYFAVAHPDDLDATMTAFGQLMQSDDSNYQYVTEYRMKHKAGHYIWFRECGACLRDKNGVLLRVVGSARDISTEKKAEVAQQQEYTNMQTNYQEISHIVEVITHISSSTNLLALNAAIEAARAGDAGRGFAVVAHEVKKLALQTQEATQKIQTMLDNSQKNLSK</sequence>
<dbReference type="PANTHER" id="PTHR32089:SF112">
    <property type="entry name" value="LYSOZYME-LIKE PROTEIN-RELATED"/>
    <property type="match status" value="1"/>
</dbReference>
<feature type="domain" description="PAC" evidence="7">
    <location>
        <begin position="206"/>
        <end position="258"/>
    </location>
</feature>
<evidence type="ECO:0000313" key="8">
    <source>
        <dbReference type="EMBL" id="MBR7888236.1"/>
    </source>
</evidence>
<dbReference type="SMART" id="SM00086">
    <property type="entry name" value="PAC"/>
    <property type="match status" value="1"/>
</dbReference>
<evidence type="ECO:0000256" key="2">
    <source>
        <dbReference type="ARBA" id="ARBA00023224"/>
    </source>
</evidence>
<reference evidence="9" key="1">
    <citation type="submission" date="2023-07" db="EMBL/GenBank/DDBJ databases">
        <title>Marinomonas vulgaris A79, complete genome.</title>
        <authorList>
            <person name="Ying J.-J."/>
        </authorList>
    </citation>
    <scope>NUCLEOTIDE SEQUENCE [LARGE SCALE GENOMIC DNA]</scope>
    <source>
        <strain evidence="9">A79</strain>
    </source>
</reference>
<dbReference type="InterPro" id="IPR013655">
    <property type="entry name" value="PAS_fold_3"/>
</dbReference>
<dbReference type="InterPro" id="IPR000014">
    <property type="entry name" value="PAS"/>
</dbReference>
<dbReference type="SUPFAM" id="SSF58104">
    <property type="entry name" value="Methyl-accepting chemotaxis protein (MCP) signaling domain"/>
    <property type="match status" value="1"/>
</dbReference>
<keyword evidence="9" id="KW-1185">Reference proteome</keyword>
<comment type="caution">
    <text evidence="8">The sequence shown here is derived from an EMBL/GenBank/DDBJ whole genome shotgun (WGS) entry which is preliminary data.</text>
</comment>
<evidence type="ECO:0000313" key="9">
    <source>
        <dbReference type="Proteomes" id="UP000679722"/>
    </source>
</evidence>
<dbReference type="InterPro" id="IPR001610">
    <property type="entry name" value="PAC"/>
</dbReference>
<feature type="domain" description="PAS" evidence="6">
    <location>
        <begin position="147"/>
        <end position="200"/>
    </location>
</feature>
<dbReference type="InterPro" id="IPR000700">
    <property type="entry name" value="PAS-assoc_C"/>
</dbReference>
<dbReference type="Gene3D" id="1.10.287.950">
    <property type="entry name" value="Methyl-accepting chemotaxis protein"/>
    <property type="match status" value="1"/>
</dbReference>
<evidence type="ECO:0000256" key="3">
    <source>
        <dbReference type="PROSITE-ProRule" id="PRU00284"/>
    </source>
</evidence>
<dbReference type="CDD" id="cd00130">
    <property type="entry name" value="PAS"/>
    <property type="match status" value="1"/>
</dbReference>
<comment type="subcellular location">
    <subcellularLocation>
        <location evidence="1">Membrane</location>
    </subcellularLocation>
</comment>
<dbReference type="Proteomes" id="UP000679722">
    <property type="component" value="Unassembled WGS sequence"/>
</dbReference>
<evidence type="ECO:0000259" key="6">
    <source>
        <dbReference type="PROSITE" id="PS50112"/>
    </source>
</evidence>
<accession>A0ABS5H979</accession>
<dbReference type="NCBIfam" id="TIGR00229">
    <property type="entry name" value="sensory_box"/>
    <property type="match status" value="1"/>
</dbReference>
<dbReference type="Pfam" id="PF08447">
    <property type="entry name" value="PAS_3"/>
    <property type="match status" value="1"/>
</dbReference>
<organism evidence="8 9">
    <name type="scientific">Marinomonas vulgaris</name>
    <dbReference type="NCBI Taxonomy" id="2823372"/>
    <lineage>
        <taxon>Bacteria</taxon>
        <taxon>Pseudomonadati</taxon>
        <taxon>Pseudomonadota</taxon>
        <taxon>Gammaproteobacteria</taxon>
        <taxon>Oceanospirillales</taxon>
        <taxon>Oceanospirillaceae</taxon>
        <taxon>Marinomonas</taxon>
    </lineage>
</organism>
<keyword evidence="4" id="KW-0175">Coiled coil</keyword>
<evidence type="ECO:0000256" key="4">
    <source>
        <dbReference type="SAM" id="Coils"/>
    </source>
</evidence>
<dbReference type="PROSITE" id="PS50112">
    <property type="entry name" value="PAS"/>
    <property type="match status" value="1"/>
</dbReference>
<dbReference type="Gene3D" id="3.30.450.20">
    <property type="entry name" value="PAS domain"/>
    <property type="match status" value="1"/>
</dbReference>
<evidence type="ECO:0000259" key="5">
    <source>
        <dbReference type="PROSITE" id="PS50111"/>
    </source>
</evidence>
<feature type="domain" description="Methyl-accepting transducer" evidence="5">
    <location>
        <begin position="262"/>
        <end position="339"/>
    </location>
</feature>
<dbReference type="InterPro" id="IPR035965">
    <property type="entry name" value="PAS-like_dom_sf"/>
</dbReference>
<dbReference type="PANTHER" id="PTHR32089">
    <property type="entry name" value="METHYL-ACCEPTING CHEMOTAXIS PROTEIN MCPB"/>
    <property type="match status" value="1"/>
</dbReference>
<evidence type="ECO:0000256" key="1">
    <source>
        <dbReference type="ARBA" id="ARBA00004370"/>
    </source>
</evidence>
<dbReference type="Pfam" id="PF00015">
    <property type="entry name" value="MCPsignal"/>
    <property type="match status" value="1"/>
</dbReference>
<gene>
    <name evidence="8" type="ORF">J9B83_04705</name>
</gene>
<dbReference type="InterPro" id="IPR004089">
    <property type="entry name" value="MCPsignal_dom"/>
</dbReference>